<evidence type="ECO:0000256" key="5">
    <source>
        <dbReference type="ARBA" id="ARBA00022692"/>
    </source>
</evidence>
<keyword evidence="6 9" id="KW-1133">Transmembrane helix</keyword>
<evidence type="ECO:0000256" key="6">
    <source>
        <dbReference type="ARBA" id="ARBA00022989"/>
    </source>
</evidence>
<dbReference type="RefSeq" id="WP_105935001.1">
    <property type="nucleotide sequence ID" value="NZ_PVNP01000146.1"/>
</dbReference>
<accession>A0A2S9V9H1</accession>
<dbReference type="NCBIfam" id="TIGR00931">
    <property type="entry name" value="antiport_nhaC"/>
    <property type="match status" value="1"/>
</dbReference>
<dbReference type="InterPro" id="IPR052180">
    <property type="entry name" value="NhaC_Na-H+_Antiporter"/>
</dbReference>
<sequence>MHKTRLPSLTEILILTLLLLAIIFVAVHQLGLPIQLAFIGCWFVVMGFGKYLGYHYHHLQKGVIAGVTQGMDAIMILIAVGALIGSWMAGGIVPNIIYLGLSVMDPALFLPAAFIICAITSLATGTSFGTAGTAGIAMMGIGAGFDLPPALVAGAAISGAYVGDKLSPLSDTTVMTASMCQVNLIAHIKSMLYVSVPACIIACIAFLLVGLGFDHDGGTGTAQQVMDAIAVHYTIGWYMLLPALIVIGLLMMRLPSFPVIWLGALLGVLWAMLFEQASLVSAFDSLYNGNFIDTDVEFLQILLNRGGITSMLSVILLVILALGLGGLMESIGVLTAVCNVLQHWATTTGRLGLSTMLSGILGNALGGAAYVSIMTASTITSRNYEQMGIDKRVLSRNVESGGTVTTPMIPWTDGGIFMATTLGVSTLNYLPFLWYHWLVLGIALLYSYAGWYHFAPVEYDAEGTPQPQSAS</sequence>
<feature type="transmembrane region" description="Helical" evidence="9">
    <location>
        <begin position="191"/>
        <end position="213"/>
    </location>
</feature>
<evidence type="ECO:0000256" key="8">
    <source>
        <dbReference type="ARBA" id="ARBA00038435"/>
    </source>
</evidence>
<feature type="transmembrane region" description="Helical" evidence="9">
    <location>
        <begin position="432"/>
        <end position="449"/>
    </location>
</feature>
<evidence type="ECO:0000256" key="3">
    <source>
        <dbReference type="ARBA" id="ARBA00022449"/>
    </source>
</evidence>
<organism evidence="11 12">
    <name type="scientific">Alteromonas alba</name>
    <dbReference type="NCBI Taxonomy" id="2079529"/>
    <lineage>
        <taxon>Bacteria</taxon>
        <taxon>Pseudomonadati</taxon>
        <taxon>Pseudomonadota</taxon>
        <taxon>Gammaproteobacteria</taxon>
        <taxon>Alteromonadales</taxon>
        <taxon>Alteromonadaceae</taxon>
        <taxon>Alteromonas/Salinimonas group</taxon>
        <taxon>Alteromonas</taxon>
    </lineage>
</organism>
<protein>
    <submittedName>
        <fullName evidence="11">Na+/H+ antiporter NhaC</fullName>
    </submittedName>
</protein>
<dbReference type="Pfam" id="PF03553">
    <property type="entry name" value="Na_H_antiporter"/>
    <property type="match status" value="1"/>
</dbReference>
<evidence type="ECO:0000256" key="7">
    <source>
        <dbReference type="ARBA" id="ARBA00023136"/>
    </source>
</evidence>
<dbReference type="Proteomes" id="UP000238949">
    <property type="component" value="Unassembled WGS sequence"/>
</dbReference>
<evidence type="ECO:0000256" key="9">
    <source>
        <dbReference type="SAM" id="Phobius"/>
    </source>
</evidence>
<feature type="transmembrane region" description="Helical" evidence="9">
    <location>
        <begin position="259"/>
        <end position="283"/>
    </location>
</feature>
<dbReference type="AlphaFoldDB" id="A0A2S9V9H1"/>
<dbReference type="EMBL" id="PVNP01000146">
    <property type="protein sequence ID" value="PRO73078.1"/>
    <property type="molecule type" value="Genomic_DNA"/>
</dbReference>
<name>A0A2S9V9H1_9ALTE</name>
<feature type="transmembrane region" description="Helical" evidence="9">
    <location>
        <begin position="36"/>
        <end position="53"/>
    </location>
</feature>
<keyword evidence="12" id="KW-1185">Reference proteome</keyword>
<keyword evidence="3" id="KW-0050">Antiport</keyword>
<dbReference type="InterPro" id="IPR018461">
    <property type="entry name" value="Na/H_Antiport_NhaC-like_C"/>
</dbReference>
<feature type="transmembrane region" description="Helical" evidence="9">
    <location>
        <begin position="233"/>
        <end position="252"/>
    </location>
</feature>
<feature type="transmembrane region" description="Helical" evidence="9">
    <location>
        <begin position="312"/>
        <end position="341"/>
    </location>
</feature>
<evidence type="ECO:0000259" key="10">
    <source>
        <dbReference type="Pfam" id="PF03553"/>
    </source>
</evidence>
<keyword evidence="5 9" id="KW-0812">Transmembrane</keyword>
<feature type="transmembrane region" description="Helical" evidence="9">
    <location>
        <begin position="107"/>
        <end position="129"/>
    </location>
</feature>
<evidence type="ECO:0000256" key="1">
    <source>
        <dbReference type="ARBA" id="ARBA00004651"/>
    </source>
</evidence>
<dbReference type="OrthoDB" id="9762978at2"/>
<keyword evidence="2" id="KW-0813">Transport</keyword>
<dbReference type="GO" id="GO:0015297">
    <property type="term" value="F:antiporter activity"/>
    <property type="evidence" value="ECO:0007669"/>
    <property type="project" value="UniProtKB-KW"/>
</dbReference>
<dbReference type="PANTHER" id="PTHR33451">
    <property type="entry name" value="MALATE-2H(+)/NA(+)-LACTATE ANTIPORTER"/>
    <property type="match status" value="1"/>
</dbReference>
<feature type="domain" description="Na+/H+ antiporter NhaC-like C-terminal" evidence="10">
    <location>
        <begin position="159"/>
        <end position="451"/>
    </location>
</feature>
<evidence type="ECO:0000256" key="4">
    <source>
        <dbReference type="ARBA" id="ARBA00022475"/>
    </source>
</evidence>
<comment type="similarity">
    <text evidence="8">Belongs to the NhaC Na(+)/H(+) (TC 2.A.35) antiporter family.</text>
</comment>
<feature type="transmembrane region" description="Helical" evidence="9">
    <location>
        <begin position="12"/>
        <end position="30"/>
    </location>
</feature>
<comment type="caution">
    <text evidence="11">The sequence shown here is derived from an EMBL/GenBank/DDBJ whole genome shotgun (WGS) entry which is preliminary data.</text>
</comment>
<reference evidence="12" key="1">
    <citation type="journal article" date="2020" name="Int. J. Syst. Evol. Microbiol.">
        <title>Alteromonas alba sp. nov., a marine bacterium isolated from the seawater of the West Pacific Ocean.</title>
        <authorList>
            <person name="Sun C."/>
            <person name="Wu Y.-H."/>
            <person name="Xamxidin M."/>
            <person name="Cheng H."/>
            <person name="Xu X.-W."/>
        </authorList>
    </citation>
    <scope>NUCLEOTIDE SEQUENCE [LARGE SCALE GENOMIC DNA]</scope>
    <source>
        <strain evidence="12">190</strain>
    </source>
</reference>
<feature type="transmembrane region" description="Helical" evidence="9">
    <location>
        <begin position="353"/>
        <end position="373"/>
    </location>
</feature>
<dbReference type="InterPro" id="IPR004770">
    <property type="entry name" value="Na/H_antiport_NhaC"/>
</dbReference>
<dbReference type="PANTHER" id="PTHR33451:SF3">
    <property type="entry name" value="MALATE-2H(+)_NA(+)-LACTATE ANTIPORTER"/>
    <property type="match status" value="1"/>
</dbReference>
<evidence type="ECO:0000256" key="2">
    <source>
        <dbReference type="ARBA" id="ARBA00022448"/>
    </source>
</evidence>
<proteinExistence type="inferred from homology"/>
<feature type="transmembrane region" description="Helical" evidence="9">
    <location>
        <begin position="74"/>
        <end position="101"/>
    </location>
</feature>
<evidence type="ECO:0000313" key="12">
    <source>
        <dbReference type="Proteomes" id="UP000238949"/>
    </source>
</evidence>
<dbReference type="GO" id="GO:0005886">
    <property type="term" value="C:plasma membrane"/>
    <property type="evidence" value="ECO:0007669"/>
    <property type="project" value="UniProtKB-SubCell"/>
</dbReference>
<keyword evidence="7 9" id="KW-0472">Membrane</keyword>
<evidence type="ECO:0000313" key="11">
    <source>
        <dbReference type="EMBL" id="PRO73078.1"/>
    </source>
</evidence>
<comment type="subcellular location">
    <subcellularLocation>
        <location evidence="1">Cell membrane</location>
        <topology evidence="1">Multi-pass membrane protein</topology>
    </subcellularLocation>
</comment>
<gene>
    <name evidence="11" type="primary">nhaC</name>
    <name evidence="11" type="ORF">C6Y40_13310</name>
</gene>
<keyword evidence="4" id="KW-1003">Cell membrane</keyword>